<comment type="similarity">
    <text evidence="17">In the N-terminal section; belongs to the folylpolyglutamate synthase family.</text>
</comment>
<name>A0A832UVS3_9ARCH</name>
<evidence type="ECO:0000313" key="21">
    <source>
        <dbReference type="EMBL" id="HIK00640.1"/>
    </source>
</evidence>
<sequence length="369" mass="40485">GNPQNQLKIIHVAGTNGKGSVCAMISSILQEAGYKVGLYTSPHLVDFRERFLINGKMISEQDVTRLATLIRPLADEVALESSQPTYFEVTTAIAFHYFQEQAVNYAVIEVGLGGRLDATNAIAKPLVSVIASIDLEHTDILGDTIHEIAFEKAGIIKEGVPVVAHADENAYRVIKRIADSEKAKIRRVTKKYTGKIGLHGDFQKMNAAVAAEAVKTAKIKLSDGAIKSGIEKVIWPGRIDLRNYSRKRILFDGGHNLAGIKVLLPELKNFEYGRLIVLTSILKDKDYKHMLELLGHHAKLTILTKSTNSRACEPQVLAKHAIGARIVIPDLENAINFALSESGTDDLILVTGSIYLVGDTMRLLKIRAF</sequence>
<evidence type="ECO:0000313" key="22">
    <source>
        <dbReference type="Proteomes" id="UP000646946"/>
    </source>
</evidence>
<evidence type="ECO:0000256" key="12">
    <source>
        <dbReference type="ARBA" id="ARBA00022840"/>
    </source>
</evidence>
<dbReference type="InterPro" id="IPR036565">
    <property type="entry name" value="Mur-like_cat_sf"/>
</dbReference>
<dbReference type="GO" id="GO:0046656">
    <property type="term" value="P:folic acid biosynthetic process"/>
    <property type="evidence" value="ECO:0007669"/>
    <property type="project" value="UniProtKB-KW"/>
</dbReference>
<comment type="function">
    <text evidence="16">Can complement an H.volcanii mutant strain that is thymidine auxotroph because it lacks the two dihydrofolate reductase genes encoded by hdrA and hdrB.</text>
</comment>
<dbReference type="Gene3D" id="3.40.1190.10">
    <property type="entry name" value="Mur-like, catalytic domain"/>
    <property type="match status" value="1"/>
</dbReference>
<evidence type="ECO:0000256" key="15">
    <source>
        <dbReference type="ARBA" id="ARBA00047493"/>
    </source>
</evidence>
<gene>
    <name evidence="21" type="ORF">H1016_03810</name>
</gene>
<dbReference type="GO" id="GO:0005737">
    <property type="term" value="C:cytoplasm"/>
    <property type="evidence" value="ECO:0007669"/>
    <property type="project" value="TreeGrafter"/>
</dbReference>
<dbReference type="GO" id="GO:0005524">
    <property type="term" value="F:ATP binding"/>
    <property type="evidence" value="ECO:0007669"/>
    <property type="project" value="UniProtKB-KW"/>
</dbReference>
<dbReference type="FunFam" id="3.40.1190.10:FF:000011">
    <property type="entry name" value="Folylpolyglutamate synthase/dihydrofolate synthase"/>
    <property type="match status" value="1"/>
</dbReference>
<keyword evidence="12" id="KW-0067">ATP-binding</keyword>
<evidence type="ECO:0000256" key="3">
    <source>
        <dbReference type="ARBA" id="ARBA00004763"/>
    </source>
</evidence>
<evidence type="ECO:0000256" key="18">
    <source>
        <dbReference type="ARBA" id="ARBA00068433"/>
    </source>
</evidence>
<proteinExistence type="inferred from homology"/>
<comment type="similarity">
    <text evidence="5">Belongs to the folylpolyglutamate synthase family.</text>
</comment>
<comment type="pathway">
    <text evidence="3">Cofactor biosynthesis; tetrahydrofolate biosynthesis; 7,8-dihydrofolate from 2-amino-4-hydroxy-6-hydroxymethyl-7,8-dihydropteridine diphosphate and 4-aminobenzoate: step 1/2.</text>
</comment>
<evidence type="ECO:0000256" key="16">
    <source>
        <dbReference type="ARBA" id="ARBA00057011"/>
    </source>
</evidence>
<accession>A0A832UVS3</accession>
<dbReference type="InterPro" id="IPR004101">
    <property type="entry name" value="Mur_ligase_C"/>
</dbReference>
<comment type="pathway">
    <text evidence="4">Cofactor biosynthesis; tetrahydrofolylpolyglutamate biosynthesis.</text>
</comment>
<dbReference type="InterPro" id="IPR018109">
    <property type="entry name" value="Folylpolyglutamate_synth_CS"/>
</dbReference>
<evidence type="ECO:0000256" key="5">
    <source>
        <dbReference type="ARBA" id="ARBA00008276"/>
    </source>
</evidence>
<dbReference type="PANTHER" id="PTHR11136:SF0">
    <property type="entry name" value="DIHYDROFOLATE SYNTHETASE-RELATED"/>
    <property type="match status" value="1"/>
</dbReference>
<feature type="domain" description="Mur ligase central" evidence="20">
    <location>
        <begin position="12"/>
        <end position="187"/>
    </location>
</feature>
<evidence type="ECO:0000256" key="4">
    <source>
        <dbReference type="ARBA" id="ARBA00005150"/>
    </source>
</evidence>
<organism evidence="21 22">
    <name type="scientific">Candidatus Naiadarchaeum limnaeum</name>
    <dbReference type="NCBI Taxonomy" id="2756139"/>
    <lineage>
        <taxon>Archaea</taxon>
        <taxon>Candidatus Undinarchaeota</taxon>
        <taxon>Candidatus Undinarchaeia</taxon>
        <taxon>Candidatus Naiadarchaeales</taxon>
        <taxon>Candidatus Naiadarchaeaceae</taxon>
        <taxon>Candidatus Naiadarchaeum</taxon>
    </lineage>
</organism>
<evidence type="ECO:0000256" key="13">
    <source>
        <dbReference type="ARBA" id="ARBA00022842"/>
    </source>
</evidence>
<keyword evidence="11" id="KW-0547">Nucleotide-binding</keyword>
<dbReference type="Pfam" id="PF02875">
    <property type="entry name" value="Mur_ligase_C"/>
    <property type="match status" value="1"/>
</dbReference>
<dbReference type="GO" id="GO:0046872">
    <property type="term" value="F:metal ion binding"/>
    <property type="evidence" value="ECO:0007669"/>
    <property type="project" value="UniProtKB-KW"/>
</dbReference>
<dbReference type="GO" id="GO:0004156">
    <property type="term" value="F:dihydropteroate synthase activity"/>
    <property type="evidence" value="ECO:0007669"/>
    <property type="project" value="UniProtKB-EC"/>
</dbReference>
<evidence type="ECO:0000256" key="7">
    <source>
        <dbReference type="ARBA" id="ARBA00012458"/>
    </source>
</evidence>
<dbReference type="PANTHER" id="PTHR11136">
    <property type="entry name" value="FOLYLPOLYGLUTAMATE SYNTHASE-RELATED"/>
    <property type="match status" value="1"/>
</dbReference>
<dbReference type="AlphaFoldDB" id="A0A832UVS3"/>
<evidence type="ECO:0000256" key="6">
    <source>
        <dbReference type="ARBA" id="ARBA00009951"/>
    </source>
</evidence>
<dbReference type="Gene3D" id="3.90.190.20">
    <property type="entry name" value="Mur ligase, C-terminal domain"/>
    <property type="match status" value="1"/>
</dbReference>
<evidence type="ECO:0000256" key="8">
    <source>
        <dbReference type="ARBA" id="ARBA00013025"/>
    </source>
</evidence>
<dbReference type="EC" id="2.5.1.15" evidence="7"/>
<dbReference type="Proteomes" id="UP000646946">
    <property type="component" value="Unassembled WGS sequence"/>
</dbReference>
<dbReference type="GO" id="GO:0004326">
    <property type="term" value="F:tetrahydrofolylpolyglutamate synthase activity"/>
    <property type="evidence" value="ECO:0007669"/>
    <property type="project" value="UniProtKB-EC"/>
</dbReference>
<evidence type="ECO:0000259" key="20">
    <source>
        <dbReference type="Pfam" id="PF08245"/>
    </source>
</evidence>
<comment type="caution">
    <text evidence="21">The sequence shown here is derived from an EMBL/GenBank/DDBJ whole genome shotgun (WGS) entry which is preliminary data.</text>
</comment>
<dbReference type="SUPFAM" id="SSF53623">
    <property type="entry name" value="MurD-like peptide ligases, catalytic domain"/>
    <property type="match status" value="1"/>
</dbReference>
<evidence type="ECO:0000256" key="2">
    <source>
        <dbReference type="ARBA" id="ARBA00001946"/>
    </source>
</evidence>
<evidence type="ECO:0000256" key="17">
    <source>
        <dbReference type="ARBA" id="ARBA00060901"/>
    </source>
</evidence>
<feature type="non-terminal residue" evidence="21">
    <location>
        <position position="1"/>
    </location>
</feature>
<evidence type="ECO:0000256" key="10">
    <source>
        <dbReference type="ARBA" id="ARBA00022723"/>
    </source>
</evidence>
<evidence type="ECO:0000256" key="9">
    <source>
        <dbReference type="ARBA" id="ARBA00022598"/>
    </source>
</evidence>
<comment type="catalytic activity">
    <reaction evidence="1">
        <text>(7,8-dihydropterin-6-yl)methyl diphosphate + 4-aminobenzoate = 7,8-dihydropteroate + diphosphate</text>
        <dbReference type="Rhea" id="RHEA:19949"/>
        <dbReference type="ChEBI" id="CHEBI:17836"/>
        <dbReference type="ChEBI" id="CHEBI:17839"/>
        <dbReference type="ChEBI" id="CHEBI:33019"/>
        <dbReference type="ChEBI" id="CHEBI:72950"/>
        <dbReference type="EC" id="2.5.1.15"/>
    </reaction>
</comment>
<dbReference type="InterPro" id="IPR001645">
    <property type="entry name" value="Folylpolyglutamate_synth"/>
</dbReference>
<dbReference type="NCBIfam" id="TIGR01499">
    <property type="entry name" value="folC"/>
    <property type="match status" value="1"/>
</dbReference>
<dbReference type="PROSITE" id="PS01011">
    <property type="entry name" value="FOLYLPOLYGLU_SYNT_1"/>
    <property type="match status" value="1"/>
</dbReference>
<evidence type="ECO:0000256" key="14">
    <source>
        <dbReference type="ARBA" id="ARBA00022909"/>
    </source>
</evidence>
<dbReference type="EMBL" id="DVAB01000031">
    <property type="protein sequence ID" value="HIK00640.1"/>
    <property type="molecule type" value="Genomic_DNA"/>
</dbReference>
<dbReference type="Pfam" id="PF08245">
    <property type="entry name" value="Mur_ligase_M"/>
    <property type="match status" value="1"/>
</dbReference>
<feature type="domain" description="Mur ligase C-terminal" evidence="19">
    <location>
        <begin position="237"/>
        <end position="353"/>
    </location>
</feature>
<dbReference type="EC" id="6.3.2.17" evidence="8"/>
<comment type="cofactor">
    <cofactor evidence="2">
        <name>Mg(2+)</name>
        <dbReference type="ChEBI" id="CHEBI:18420"/>
    </cofactor>
</comment>
<comment type="catalytic activity">
    <reaction evidence="15">
        <text>(6S)-5,6,7,8-tetrahydrofolyl-(gamma-L-Glu)(n) + L-glutamate + ATP = (6S)-5,6,7,8-tetrahydrofolyl-(gamma-L-Glu)(n+1) + ADP + phosphate + H(+)</text>
        <dbReference type="Rhea" id="RHEA:10580"/>
        <dbReference type="Rhea" id="RHEA-COMP:14738"/>
        <dbReference type="Rhea" id="RHEA-COMP:14740"/>
        <dbReference type="ChEBI" id="CHEBI:15378"/>
        <dbReference type="ChEBI" id="CHEBI:29985"/>
        <dbReference type="ChEBI" id="CHEBI:30616"/>
        <dbReference type="ChEBI" id="CHEBI:43474"/>
        <dbReference type="ChEBI" id="CHEBI:141005"/>
        <dbReference type="ChEBI" id="CHEBI:456216"/>
        <dbReference type="EC" id="6.3.2.17"/>
    </reaction>
</comment>
<comment type="similarity">
    <text evidence="6">In the C-terminal section; belongs to the DHPS family.</text>
</comment>
<dbReference type="GO" id="GO:0008841">
    <property type="term" value="F:dihydrofolate synthase activity"/>
    <property type="evidence" value="ECO:0007669"/>
    <property type="project" value="TreeGrafter"/>
</dbReference>
<evidence type="ECO:0000256" key="11">
    <source>
        <dbReference type="ARBA" id="ARBA00022741"/>
    </source>
</evidence>
<dbReference type="InterPro" id="IPR013221">
    <property type="entry name" value="Mur_ligase_cen"/>
</dbReference>
<dbReference type="InterPro" id="IPR036615">
    <property type="entry name" value="Mur_ligase_C_dom_sf"/>
</dbReference>
<protein>
    <recommendedName>
        <fullName evidence="18">Probable bifunctional folylpolyglutamate synthase/dihydropteroate synthase</fullName>
        <ecNumber evidence="7">2.5.1.15</ecNumber>
        <ecNumber evidence="8">6.3.2.17</ecNumber>
    </recommendedName>
</protein>
<evidence type="ECO:0000256" key="1">
    <source>
        <dbReference type="ARBA" id="ARBA00000012"/>
    </source>
</evidence>
<keyword evidence="14" id="KW-0289">Folate biosynthesis</keyword>
<keyword evidence="9" id="KW-0436">Ligase</keyword>
<keyword evidence="22" id="KW-1185">Reference proteome</keyword>
<reference evidence="21 22" key="1">
    <citation type="journal article" name="Nat. Commun.">
        <title>Undinarchaeota illuminate DPANN phylogeny and the impact of gene transfer on archaeal evolution.</title>
        <authorList>
            <person name="Dombrowski N."/>
            <person name="Williams T.A."/>
            <person name="Sun J."/>
            <person name="Woodcroft B.J."/>
            <person name="Lee J.H."/>
            <person name="Minh B.Q."/>
            <person name="Rinke C."/>
            <person name="Spang A."/>
        </authorList>
    </citation>
    <scope>NUCLEOTIDE SEQUENCE [LARGE SCALE GENOMIC DNA]</scope>
    <source>
        <strain evidence="21">MAG_bin1129</strain>
    </source>
</reference>
<keyword evidence="13" id="KW-0460">Magnesium</keyword>
<dbReference type="SUPFAM" id="SSF53244">
    <property type="entry name" value="MurD-like peptide ligases, peptide-binding domain"/>
    <property type="match status" value="1"/>
</dbReference>
<evidence type="ECO:0000259" key="19">
    <source>
        <dbReference type="Pfam" id="PF02875"/>
    </source>
</evidence>
<keyword evidence="10" id="KW-0479">Metal-binding</keyword>